<sequence length="263" mass="28253">MQVAVLGSEEEIGAVAAQRVARVLRRKPNAVIGLATGSSPLPLYQELIRLQQAGEISFAEAKAFCLDEYVGLPADHPEGYRNFIEREFTGQVDFAPGTVHAPNGQAADSVAAAKEYDEAIKAAGGVDIQILGIGSDGHIGFNEPGGSLTSRTHLGFLTEQTRVDNSRFFDGDINQVPTACITQGLGTIMDARELIMVVTGAGKADAVRELVEGPVSAHWPATIMQFHNEAIVLLDEAAASKLEGREHLQATWEGYLRTEWADR</sequence>
<dbReference type="Gene3D" id="3.40.50.1360">
    <property type="match status" value="1"/>
</dbReference>
<reference evidence="5" key="1">
    <citation type="submission" date="2023-11" db="EMBL/GenBank/DDBJ databases">
        <title>Scrofimicrobium hongkongense sp. nov., isolated from a patient with peritonitis.</title>
        <authorList>
            <person name="Lao H.Y."/>
            <person name="Wong A.Y.P."/>
            <person name="Ng T.L."/>
            <person name="Wong R.Y.L."/>
            <person name="Yau M.C.Y."/>
            <person name="Lam J.Y.W."/>
            <person name="Siu G.K.H."/>
        </authorList>
    </citation>
    <scope>NUCLEOTIDE SEQUENCE</scope>
    <source>
        <strain evidence="5">R131</strain>
    </source>
</reference>
<dbReference type="Pfam" id="PF01182">
    <property type="entry name" value="Glucosamine_iso"/>
    <property type="match status" value="1"/>
</dbReference>
<dbReference type="NCBIfam" id="TIGR00502">
    <property type="entry name" value="nagB"/>
    <property type="match status" value="1"/>
</dbReference>
<evidence type="ECO:0000256" key="3">
    <source>
        <dbReference type="HAMAP-Rule" id="MF_01241"/>
    </source>
</evidence>
<dbReference type="RefSeq" id="WP_350257773.1">
    <property type="nucleotide sequence ID" value="NZ_CP138335.1"/>
</dbReference>
<dbReference type="InterPro" id="IPR018321">
    <property type="entry name" value="Glucosamine6P_isomerase_CS"/>
</dbReference>
<feature type="active site" description="Proton acceptor; for enolization step" evidence="3">
    <location>
        <position position="67"/>
    </location>
</feature>
<comment type="caution">
    <text evidence="3">Lacks conserved residue(s) required for the propagation of feature annotation.</text>
</comment>
<evidence type="ECO:0000256" key="1">
    <source>
        <dbReference type="ARBA" id="ARBA00022801"/>
    </source>
</evidence>
<dbReference type="InterPro" id="IPR004547">
    <property type="entry name" value="Glucosamine6P_isomerase"/>
</dbReference>
<proteinExistence type="inferred from homology"/>
<dbReference type="GO" id="GO:0004342">
    <property type="term" value="F:glucosamine-6-phosphate deaminase activity"/>
    <property type="evidence" value="ECO:0007669"/>
    <property type="project" value="UniProtKB-UniRule"/>
</dbReference>
<accession>A0AAU7V6E8</accession>
<keyword evidence="2 3" id="KW-0119">Carbohydrate metabolism</keyword>
<dbReference type="GO" id="GO:0005737">
    <property type="term" value="C:cytoplasm"/>
    <property type="evidence" value="ECO:0007669"/>
    <property type="project" value="TreeGrafter"/>
</dbReference>
<dbReference type="InterPro" id="IPR037171">
    <property type="entry name" value="NagB/RpiA_transferase-like"/>
</dbReference>
<keyword evidence="1 3" id="KW-0378">Hydrolase</keyword>
<comment type="catalytic activity">
    <reaction evidence="3">
        <text>alpha-D-glucosamine 6-phosphate + H2O = beta-D-fructose 6-phosphate + NH4(+)</text>
        <dbReference type="Rhea" id="RHEA:12172"/>
        <dbReference type="ChEBI" id="CHEBI:15377"/>
        <dbReference type="ChEBI" id="CHEBI:28938"/>
        <dbReference type="ChEBI" id="CHEBI:57634"/>
        <dbReference type="ChEBI" id="CHEBI:75989"/>
        <dbReference type="EC" id="3.5.99.6"/>
    </reaction>
</comment>
<dbReference type="KEGG" id="sapp:SAC06_07950"/>
<feature type="active site" description="For ring-opening step" evidence="3">
    <location>
        <position position="136"/>
    </location>
</feature>
<name>A0AAU7V6E8_9ACTO</name>
<dbReference type="GO" id="GO:0019262">
    <property type="term" value="P:N-acetylneuraminate catabolic process"/>
    <property type="evidence" value="ECO:0007669"/>
    <property type="project" value="UniProtKB-UniRule"/>
</dbReference>
<feature type="active site" description="For ring-opening step" evidence="3">
    <location>
        <position position="143"/>
    </location>
</feature>
<dbReference type="EMBL" id="CP138335">
    <property type="protein sequence ID" value="XBW07568.1"/>
    <property type="molecule type" value="Genomic_DNA"/>
</dbReference>
<evidence type="ECO:0000256" key="2">
    <source>
        <dbReference type="ARBA" id="ARBA00023277"/>
    </source>
</evidence>
<comment type="function">
    <text evidence="3">Catalyzes the reversible isomerization-deamination of glucosamine 6-phosphate (GlcN6P) to form fructose 6-phosphate (Fru6P) and ammonium ion.</text>
</comment>
<feature type="domain" description="Glucosamine/galactosamine-6-phosphate isomerase" evidence="4">
    <location>
        <begin position="13"/>
        <end position="229"/>
    </location>
</feature>
<dbReference type="CDD" id="cd01399">
    <property type="entry name" value="GlcN6P_deaminase"/>
    <property type="match status" value="1"/>
</dbReference>
<dbReference type="AlphaFoldDB" id="A0AAU7V6E8"/>
<organism evidence="5">
    <name type="scientific">Scrofimicrobium appendicitidis</name>
    <dbReference type="NCBI Taxonomy" id="3079930"/>
    <lineage>
        <taxon>Bacteria</taxon>
        <taxon>Bacillati</taxon>
        <taxon>Actinomycetota</taxon>
        <taxon>Actinomycetes</taxon>
        <taxon>Actinomycetales</taxon>
        <taxon>Actinomycetaceae</taxon>
        <taxon>Scrofimicrobium</taxon>
    </lineage>
</organism>
<feature type="active site" description="Proton acceptor; for ring-opening step" evidence="3">
    <location>
        <position position="138"/>
    </location>
</feature>
<dbReference type="HAMAP" id="MF_01241">
    <property type="entry name" value="GlcN6P_deamin"/>
    <property type="match status" value="1"/>
</dbReference>
<comment type="pathway">
    <text evidence="3">Amino-sugar metabolism; N-acetylneuraminate degradation; D-fructose 6-phosphate from N-acetylneuraminate: step 5/5.</text>
</comment>
<protein>
    <recommendedName>
        <fullName evidence="3">Glucosamine-6-phosphate deaminase</fullName>
        <ecNumber evidence="3">3.5.99.6</ecNumber>
    </recommendedName>
    <alternativeName>
        <fullName evidence="3">GlcN6P deaminase</fullName>
        <shortName evidence="3">GNPDA</shortName>
    </alternativeName>
    <alternativeName>
        <fullName evidence="3">Glucosamine-6-phosphate isomerase</fullName>
    </alternativeName>
</protein>
<dbReference type="GO" id="GO:0005975">
    <property type="term" value="P:carbohydrate metabolic process"/>
    <property type="evidence" value="ECO:0007669"/>
    <property type="project" value="InterPro"/>
</dbReference>
<dbReference type="PANTHER" id="PTHR11280:SF5">
    <property type="entry name" value="GLUCOSAMINE-6-PHOSPHATE ISOMERASE"/>
    <property type="match status" value="1"/>
</dbReference>
<dbReference type="PANTHER" id="PTHR11280">
    <property type="entry name" value="GLUCOSAMINE-6-PHOSPHATE ISOMERASE"/>
    <property type="match status" value="1"/>
</dbReference>
<dbReference type="NCBIfam" id="NF001684">
    <property type="entry name" value="PRK00443.1-4"/>
    <property type="match status" value="1"/>
</dbReference>
<gene>
    <name evidence="3 5" type="primary">nagB</name>
    <name evidence="5" type="ORF">SAC06_07950</name>
</gene>
<dbReference type="InterPro" id="IPR006148">
    <property type="entry name" value="Glc/Gal-6P_isomerase"/>
</dbReference>
<dbReference type="SUPFAM" id="SSF100950">
    <property type="entry name" value="NagB/RpiA/CoA transferase-like"/>
    <property type="match status" value="1"/>
</dbReference>
<evidence type="ECO:0000313" key="5">
    <source>
        <dbReference type="EMBL" id="XBW07568.1"/>
    </source>
</evidence>
<comment type="similarity">
    <text evidence="3">Belongs to the glucosamine/galactosamine-6-phosphate isomerase family. NagB subfamily.</text>
</comment>
<dbReference type="EC" id="3.5.99.6" evidence="3"/>
<evidence type="ECO:0000259" key="4">
    <source>
        <dbReference type="Pfam" id="PF01182"/>
    </source>
</evidence>
<dbReference type="GO" id="GO:0006043">
    <property type="term" value="P:glucosamine catabolic process"/>
    <property type="evidence" value="ECO:0007669"/>
    <property type="project" value="TreeGrafter"/>
</dbReference>
<dbReference type="GO" id="GO:0042802">
    <property type="term" value="F:identical protein binding"/>
    <property type="evidence" value="ECO:0007669"/>
    <property type="project" value="TreeGrafter"/>
</dbReference>
<dbReference type="GO" id="GO:0006046">
    <property type="term" value="P:N-acetylglucosamine catabolic process"/>
    <property type="evidence" value="ECO:0007669"/>
    <property type="project" value="UniProtKB-UniRule"/>
</dbReference>
<dbReference type="PROSITE" id="PS01161">
    <property type="entry name" value="GLC_GALNAC_ISOMERASE"/>
    <property type="match status" value="1"/>
</dbReference>